<dbReference type="Gramene" id="TraesCAD_scaffold_025075_01G000300.1">
    <property type="protein sequence ID" value="TraesCAD_scaffold_025075_01G000300.1"/>
    <property type="gene ID" value="TraesCAD_scaffold_025075_01G000300"/>
</dbReference>
<dbReference type="PROSITE" id="PS00518">
    <property type="entry name" value="ZF_RING_1"/>
    <property type="match status" value="1"/>
</dbReference>
<dbReference type="Gramene" id="TraesNOR5D03G03176300.1">
    <property type="protein sequence ID" value="TraesNOR5D03G03176300.1.CDS1"/>
    <property type="gene ID" value="TraesNOR5D03G03176300"/>
</dbReference>
<dbReference type="SMR" id="A0A3B6MVQ6"/>
<dbReference type="Gramene" id="TraesSTA5D03G03137800.1">
    <property type="protein sequence ID" value="TraesSTA5D03G03137800.1.CDS1"/>
    <property type="gene ID" value="TraesSTA5D03G03137800"/>
</dbReference>
<dbReference type="Gramene" id="TraesSYM5D03G03086910.1">
    <property type="protein sequence ID" value="TraesSYM5D03G03086910.1.CDS1"/>
    <property type="gene ID" value="TraesSYM5D03G03086910"/>
</dbReference>
<sequence length="200" mass="20930">MEGAPRVVPSRRGGVTLAEQLAASSNLRDLLKLRDDDVQGDGEGARPARRRTLLDVIRGPEDDAAPPARPSSTRGGEPEATAAVTVAAAVPGAASPGQGEERRVSLMALLEQAERQWTTAAARAGAWTRVDQDAAAEEEGEAGSGRGVGGRCCVCMARRKGAAFVPCGHTFCRACAREVRAGRGRCPLCNAAIREVLNLF</sequence>
<dbReference type="Proteomes" id="UP000019116">
    <property type="component" value="Chromosome 5D"/>
</dbReference>
<proteinExistence type="predicted"/>
<dbReference type="Gramene" id="TraesMAC5D03G03145850.1">
    <property type="protein sequence ID" value="TraesMAC5D03G03145850.1.CDS1"/>
    <property type="gene ID" value="TraesMAC5D03G03145850"/>
</dbReference>
<name>A0A3B6MVQ6_WHEAT</name>
<dbReference type="InterPro" id="IPR001841">
    <property type="entry name" value="Znf_RING"/>
</dbReference>
<protein>
    <recommendedName>
        <fullName evidence="6">RING-type domain-containing protein</fullName>
    </recommendedName>
</protein>
<reference evidence="7" key="2">
    <citation type="submission" date="2018-10" db="UniProtKB">
        <authorList>
            <consortium name="EnsemblPlants"/>
        </authorList>
    </citation>
    <scope>IDENTIFICATION</scope>
</reference>
<dbReference type="Pfam" id="PF13920">
    <property type="entry name" value="zf-C3HC4_3"/>
    <property type="match status" value="1"/>
</dbReference>
<evidence type="ECO:0000313" key="8">
    <source>
        <dbReference type="Proteomes" id="UP000019116"/>
    </source>
</evidence>
<evidence type="ECO:0000256" key="5">
    <source>
        <dbReference type="SAM" id="MobiDB-lite"/>
    </source>
</evidence>
<keyword evidence="2 4" id="KW-0863">Zinc-finger</keyword>
<dbReference type="EnsemblPlants" id="TraesCS5D02G291000.1">
    <property type="protein sequence ID" value="TraesCS5D02G291000.1.cds1"/>
    <property type="gene ID" value="TraesCS5D02G291000"/>
</dbReference>
<keyword evidence="1" id="KW-0479">Metal-binding</keyword>
<dbReference type="Gramene" id="TraesCLE_scaffold_033499_01G000300.1">
    <property type="protein sequence ID" value="TraesCLE_scaffold_033499_01G000300.1"/>
    <property type="gene ID" value="TraesCLE_scaffold_033499_01G000300"/>
</dbReference>
<dbReference type="InterPro" id="IPR013083">
    <property type="entry name" value="Znf_RING/FYVE/PHD"/>
</dbReference>
<dbReference type="Gramene" id="TraesARI5D03G03100500.1">
    <property type="protein sequence ID" value="TraesARI5D03G03100500.1.CDS1"/>
    <property type="gene ID" value="TraesARI5D03G03100500"/>
</dbReference>
<keyword evidence="3" id="KW-0862">Zinc</keyword>
<dbReference type="OrthoDB" id="1711136at2759"/>
<dbReference type="Gramene" id="TraesROB_scaffold_075109_01G000100.1">
    <property type="protein sequence ID" value="TraesROB_scaffold_075109_01G000100.1"/>
    <property type="gene ID" value="TraesROB_scaffold_075109_01G000100"/>
</dbReference>
<dbReference type="OMA" id="WTWKRAD"/>
<dbReference type="Gramene" id="TraesWEE_scaffold_054740_01G000100.1">
    <property type="protein sequence ID" value="TraesWEE_scaffold_054740_01G000100.1"/>
    <property type="gene ID" value="TraesWEE_scaffold_054740_01G000100"/>
</dbReference>
<evidence type="ECO:0000256" key="4">
    <source>
        <dbReference type="PROSITE-ProRule" id="PRU00175"/>
    </source>
</evidence>
<dbReference type="PANTHER" id="PTHR46629">
    <property type="entry name" value="OS01G0917900 PROTEIN"/>
    <property type="match status" value="1"/>
</dbReference>
<dbReference type="PROSITE" id="PS50089">
    <property type="entry name" value="ZF_RING_2"/>
    <property type="match status" value="1"/>
</dbReference>
<dbReference type="SUPFAM" id="SSF57850">
    <property type="entry name" value="RING/U-box"/>
    <property type="match status" value="1"/>
</dbReference>
<dbReference type="Gramene" id="TraesCS5D02G291000.1">
    <property type="protein sequence ID" value="TraesCS5D02G291000.1.cds1"/>
    <property type="gene ID" value="TraesCS5D02G291000"/>
</dbReference>
<dbReference type="Gramene" id="TraesRN5D0100692800.1">
    <property type="protein sequence ID" value="TraesRN5D0100692800.1"/>
    <property type="gene ID" value="TraesRN5D0100692800"/>
</dbReference>
<dbReference type="SMART" id="SM00184">
    <property type="entry name" value="RING"/>
    <property type="match status" value="1"/>
</dbReference>
<dbReference type="InterPro" id="IPR017907">
    <property type="entry name" value="Znf_RING_CS"/>
</dbReference>
<evidence type="ECO:0000256" key="2">
    <source>
        <dbReference type="ARBA" id="ARBA00022771"/>
    </source>
</evidence>
<evidence type="ECO:0000256" key="1">
    <source>
        <dbReference type="ARBA" id="ARBA00022723"/>
    </source>
</evidence>
<dbReference type="Gene3D" id="3.30.40.10">
    <property type="entry name" value="Zinc/RING finger domain, C3HC4 (zinc finger)"/>
    <property type="match status" value="1"/>
</dbReference>
<feature type="region of interest" description="Disordered" evidence="5">
    <location>
        <begin position="58"/>
        <end position="81"/>
    </location>
</feature>
<reference evidence="7" key="1">
    <citation type="submission" date="2018-08" db="EMBL/GenBank/DDBJ databases">
        <authorList>
            <person name="Rossello M."/>
        </authorList>
    </citation>
    <scope>NUCLEOTIDE SEQUENCE [LARGE SCALE GENOMIC DNA]</scope>
    <source>
        <strain evidence="7">cv. Chinese Spring</strain>
    </source>
</reference>
<dbReference type="Gramene" id="TraesJAG5D03G03144250.1">
    <property type="protein sequence ID" value="TraesJAG5D03G03144250.1.CDS1"/>
    <property type="gene ID" value="TraesJAG5D03G03144250"/>
</dbReference>
<dbReference type="GO" id="GO:0008270">
    <property type="term" value="F:zinc ion binding"/>
    <property type="evidence" value="ECO:0007669"/>
    <property type="project" value="UniProtKB-KW"/>
</dbReference>
<accession>A0A3B6MVQ6</accession>
<organism evidence="7">
    <name type="scientific">Triticum aestivum</name>
    <name type="common">Wheat</name>
    <dbReference type="NCBI Taxonomy" id="4565"/>
    <lineage>
        <taxon>Eukaryota</taxon>
        <taxon>Viridiplantae</taxon>
        <taxon>Streptophyta</taxon>
        <taxon>Embryophyta</taxon>
        <taxon>Tracheophyta</taxon>
        <taxon>Spermatophyta</taxon>
        <taxon>Magnoliopsida</taxon>
        <taxon>Liliopsida</taxon>
        <taxon>Poales</taxon>
        <taxon>Poaceae</taxon>
        <taxon>BOP clade</taxon>
        <taxon>Pooideae</taxon>
        <taxon>Triticodae</taxon>
        <taxon>Triticeae</taxon>
        <taxon>Triticinae</taxon>
        <taxon>Triticum</taxon>
    </lineage>
</organism>
<dbReference type="Gramene" id="TraesJUL5D03G03171870.1">
    <property type="protein sequence ID" value="TraesJUL5D03G03171870.1.CDS1"/>
    <property type="gene ID" value="TraesJUL5D03G03171870"/>
</dbReference>
<dbReference type="Gramene" id="TraesCS5D03G0662800.1">
    <property type="protein sequence ID" value="TraesCS5D03G0662800.1.CDS1"/>
    <property type="gene ID" value="TraesCS5D03G0662800"/>
</dbReference>
<feature type="domain" description="RING-type" evidence="6">
    <location>
        <begin position="152"/>
        <end position="190"/>
    </location>
</feature>
<evidence type="ECO:0000259" key="6">
    <source>
        <dbReference type="PROSITE" id="PS50089"/>
    </source>
</evidence>
<evidence type="ECO:0000313" key="7">
    <source>
        <dbReference type="EnsemblPlants" id="TraesCS5D02G291000.1.cds1"/>
    </source>
</evidence>
<evidence type="ECO:0000256" key="3">
    <source>
        <dbReference type="ARBA" id="ARBA00022833"/>
    </source>
</evidence>
<dbReference type="Gramene" id="TraesLAC5D03G03102590.1">
    <property type="protein sequence ID" value="TraesLAC5D03G03102590.1.CDS1"/>
    <property type="gene ID" value="TraesLAC5D03G03102590"/>
</dbReference>
<dbReference type="Gramene" id="TraesPARA_EIv1.0_1830950.1">
    <property type="protein sequence ID" value="TraesPARA_EIv1.0_1830950.1.CDS1"/>
    <property type="gene ID" value="TraesPARA_EIv1.0_1830950"/>
</dbReference>
<dbReference type="AlphaFoldDB" id="A0A3B6MVQ6"/>
<dbReference type="Gramene" id="TraesLDM5D03G03151130.1">
    <property type="protein sequence ID" value="TraesLDM5D03G03151130.1.CDS1"/>
    <property type="gene ID" value="TraesLDM5D03G03151130"/>
</dbReference>
<keyword evidence="8" id="KW-1185">Reference proteome</keyword>